<accession>A0A562KIB8</accession>
<organism evidence="1 2">
    <name type="scientific">Sphingobium wenxiniae (strain DSM 21828 / CGMCC 1.7748 / JZ-1)</name>
    <dbReference type="NCBI Taxonomy" id="595605"/>
    <lineage>
        <taxon>Bacteria</taxon>
        <taxon>Pseudomonadati</taxon>
        <taxon>Pseudomonadota</taxon>
        <taxon>Alphaproteobacteria</taxon>
        <taxon>Sphingomonadales</taxon>
        <taxon>Sphingomonadaceae</taxon>
        <taxon>Sphingobium</taxon>
    </lineage>
</organism>
<evidence type="ECO:0008006" key="3">
    <source>
        <dbReference type="Google" id="ProtNLM"/>
    </source>
</evidence>
<dbReference type="InterPro" id="IPR034660">
    <property type="entry name" value="DinB/YfiT-like"/>
</dbReference>
<dbReference type="RefSeq" id="WP_021247336.1">
    <property type="nucleotide sequence ID" value="NZ_JACIIY010000002.1"/>
</dbReference>
<proteinExistence type="predicted"/>
<name>A0A562KIB8_SPHWJ</name>
<dbReference type="Proteomes" id="UP000316624">
    <property type="component" value="Unassembled WGS sequence"/>
</dbReference>
<evidence type="ECO:0000313" key="1">
    <source>
        <dbReference type="EMBL" id="TWH95148.1"/>
    </source>
</evidence>
<dbReference type="PANTHER" id="PTHR36922">
    <property type="entry name" value="BLL2446 PROTEIN"/>
    <property type="match status" value="1"/>
</dbReference>
<dbReference type="AlphaFoldDB" id="A0A562KIB8"/>
<dbReference type="Pfam" id="PF09351">
    <property type="entry name" value="DUF1993"/>
    <property type="match status" value="1"/>
</dbReference>
<dbReference type="EMBL" id="VLKK01000004">
    <property type="protein sequence ID" value="TWH95148.1"/>
    <property type="molecule type" value="Genomic_DNA"/>
</dbReference>
<protein>
    <recommendedName>
        <fullName evidence="3">DUF1993 domain-containing protein</fullName>
    </recommendedName>
</protein>
<comment type="caution">
    <text evidence="1">The sequence shown here is derived from an EMBL/GenBank/DDBJ whole genome shotgun (WGS) entry which is preliminary data.</text>
</comment>
<reference evidence="1 2" key="1">
    <citation type="journal article" date="2015" name="Stand. Genomic Sci.">
        <title>Genomic Encyclopedia of Bacterial and Archaeal Type Strains, Phase III: the genomes of soil and plant-associated and newly described type strains.</title>
        <authorList>
            <person name="Whitman W.B."/>
            <person name="Woyke T."/>
            <person name="Klenk H.P."/>
            <person name="Zhou Y."/>
            <person name="Lilburn T.G."/>
            <person name="Beck B.J."/>
            <person name="De Vos P."/>
            <person name="Vandamme P."/>
            <person name="Eisen J.A."/>
            <person name="Garrity G."/>
            <person name="Hugenholtz P."/>
            <person name="Kyrpides N.C."/>
        </authorList>
    </citation>
    <scope>NUCLEOTIDE SEQUENCE [LARGE SCALE GENOMIC DNA]</scope>
    <source>
        <strain evidence="1 2">CGMCC 1.7748</strain>
    </source>
</reference>
<keyword evidence="2" id="KW-1185">Reference proteome</keyword>
<dbReference type="Gene3D" id="1.20.120.450">
    <property type="entry name" value="dinb family like domain"/>
    <property type="match status" value="1"/>
</dbReference>
<gene>
    <name evidence="1" type="ORF">IQ35_01403</name>
</gene>
<dbReference type="PANTHER" id="PTHR36922:SF1">
    <property type="entry name" value="DUF1993 DOMAIN-CONTAINING PROTEIN"/>
    <property type="match status" value="1"/>
</dbReference>
<evidence type="ECO:0000313" key="2">
    <source>
        <dbReference type="Proteomes" id="UP000316624"/>
    </source>
</evidence>
<dbReference type="InterPro" id="IPR018531">
    <property type="entry name" value="DUF1993"/>
</dbReference>
<sequence length="187" mass="20546">MSLTNLLIPTYAQMLRTLSALLDKAQKQLPGPEAQALLSARLAPDMYPLSSQVRFACLQAQEAIFRLRGEPLPELLEQLAREGRLAGEEPGSISDAQARIDDALSRLGTLEPDALDAGAQRQIALELPTGMIFDMNGDQYARDWALPQFYFHLVTAYAILRSRGIELGKADYVPHMFAYVRPGTGGS</sequence>
<dbReference type="SUPFAM" id="SSF109854">
    <property type="entry name" value="DinB/YfiT-like putative metalloenzymes"/>
    <property type="match status" value="1"/>
</dbReference>